<reference evidence="1 2" key="1">
    <citation type="journal article" date="2020" name="Cell">
        <title>Large-Scale Comparative Analyses of Tick Genomes Elucidate Their Genetic Diversity and Vector Capacities.</title>
        <authorList>
            <consortium name="Tick Genome and Microbiome Consortium (TIGMIC)"/>
            <person name="Jia N."/>
            <person name="Wang J."/>
            <person name="Shi W."/>
            <person name="Du L."/>
            <person name="Sun Y."/>
            <person name="Zhan W."/>
            <person name="Jiang J.F."/>
            <person name="Wang Q."/>
            <person name="Zhang B."/>
            <person name="Ji P."/>
            <person name="Bell-Sakyi L."/>
            <person name="Cui X.M."/>
            <person name="Yuan T.T."/>
            <person name="Jiang B.G."/>
            <person name="Yang W.F."/>
            <person name="Lam T.T."/>
            <person name="Chang Q.C."/>
            <person name="Ding S.J."/>
            <person name="Wang X.J."/>
            <person name="Zhu J.G."/>
            <person name="Ruan X.D."/>
            <person name="Zhao L."/>
            <person name="Wei J.T."/>
            <person name="Ye R.Z."/>
            <person name="Que T.C."/>
            <person name="Du C.H."/>
            <person name="Zhou Y.H."/>
            <person name="Cheng J.X."/>
            <person name="Dai P.F."/>
            <person name="Guo W.B."/>
            <person name="Han X.H."/>
            <person name="Huang E.J."/>
            <person name="Li L.F."/>
            <person name="Wei W."/>
            <person name="Gao Y.C."/>
            <person name="Liu J.Z."/>
            <person name="Shao H.Z."/>
            <person name="Wang X."/>
            <person name="Wang C.C."/>
            <person name="Yang T.C."/>
            <person name="Huo Q.B."/>
            <person name="Li W."/>
            <person name="Chen H.Y."/>
            <person name="Chen S.E."/>
            <person name="Zhou L.G."/>
            <person name="Ni X.B."/>
            <person name="Tian J.H."/>
            <person name="Sheng Y."/>
            <person name="Liu T."/>
            <person name="Pan Y.S."/>
            <person name="Xia L.Y."/>
            <person name="Li J."/>
            <person name="Zhao F."/>
            <person name="Cao W.C."/>
        </authorList>
    </citation>
    <scope>NUCLEOTIDE SEQUENCE [LARGE SCALE GENOMIC DNA]</scope>
    <source>
        <strain evidence="1">HaeL-2018</strain>
    </source>
</reference>
<sequence>MQATSLQDNRQQAREVVTAILPPKRAFSSASTRSRCRFVASRAPQWRRAAALGRPNIARAAVGPDSVLRPRAARPSDRALDDFAVTEDIFEVAAMPGEGGVTFPVIRRDVGRRVRPAAVGCSLHQPRLSLLGKPLSYRSRQRDLRYRKAQSGLAQLAREAPRLRTAVLPPLTLDPISEAGAFYPGLAVCSVYGGGHVGVIASQLFT</sequence>
<dbReference type="VEuPathDB" id="VectorBase:HLOH_060963"/>
<dbReference type="AlphaFoldDB" id="A0A9J6GV72"/>
<comment type="caution">
    <text evidence="1">The sequence shown here is derived from an EMBL/GenBank/DDBJ whole genome shotgun (WGS) entry which is preliminary data.</text>
</comment>
<organism evidence="1 2">
    <name type="scientific">Haemaphysalis longicornis</name>
    <name type="common">Bush tick</name>
    <dbReference type="NCBI Taxonomy" id="44386"/>
    <lineage>
        <taxon>Eukaryota</taxon>
        <taxon>Metazoa</taxon>
        <taxon>Ecdysozoa</taxon>
        <taxon>Arthropoda</taxon>
        <taxon>Chelicerata</taxon>
        <taxon>Arachnida</taxon>
        <taxon>Acari</taxon>
        <taxon>Parasitiformes</taxon>
        <taxon>Ixodida</taxon>
        <taxon>Ixodoidea</taxon>
        <taxon>Ixodidae</taxon>
        <taxon>Haemaphysalinae</taxon>
        <taxon>Haemaphysalis</taxon>
    </lineage>
</organism>
<evidence type="ECO:0000313" key="1">
    <source>
        <dbReference type="EMBL" id="KAH9382366.1"/>
    </source>
</evidence>
<evidence type="ECO:0000313" key="2">
    <source>
        <dbReference type="Proteomes" id="UP000821853"/>
    </source>
</evidence>
<keyword evidence="2" id="KW-1185">Reference proteome</keyword>
<dbReference type="OrthoDB" id="8879391at2759"/>
<gene>
    <name evidence="1" type="ORF">HPB48_004878</name>
</gene>
<dbReference type="Proteomes" id="UP000821853">
    <property type="component" value="Chromosome 9"/>
</dbReference>
<name>A0A9J6GV72_HAELO</name>
<dbReference type="EMBL" id="JABSTR010000011">
    <property type="protein sequence ID" value="KAH9382366.1"/>
    <property type="molecule type" value="Genomic_DNA"/>
</dbReference>
<accession>A0A9J6GV72</accession>
<protein>
    <submittedName>
        <fullName evidence="1">Uncharacterized protein</fullName>
    </submittedName>
</protein>
<proteinExistence type="predicted"/>